<name>A0A7Z7N6H7_9BURK</name>
<accession>A0A7Z7N6H7</accession>
<evidence type="ECO:0000313" key="2">
    <source>
        <dbReference type="Proteomes" id="UP000219522"/>
    </source>
</evidence>
<dbReference type="Pfam" id="PF12086">
    <property type="entry name" value="DUF3563"/>
    <property type="match status" value="1"/>
</dbReference>
<dbReference type="EMBL" id="OCSU01000003">
    <property type="protein sequence ID" value="SOE88079.1"/>
    <property type="molecule type" value="Genomic_DNA"/>
</dbReference>
<dbReference type="Proteomes" id="UP000219522">
    <property type="component" value="Unassembled WGS sequence"/>
</dbReference>
<keyword evidence="2" id="KW-1185">Reference proteome</keyword>
<organism evidence="1 2">
    <name type="scientific">Caballeronia arationis</name>
    <dbReference type="NCBI Taxonomy" id="1777142"/>
    <lineage>
        <taxon>Bacteria</taxon>
        <taxon>Pseudomonadati</taxon>
        <taxon>Pseudomonadota</taxon>
        <taxon>Betaproteobacteria</taxon>
        <taxon>Burkholderiales</taxon>
        <taxon>Burkholderiaceae</taxon>
        <taxon>Caballeronia</taxon>
    </lineage>
</organism>
<evidence type="ECO:0000313" key="1">
    <source>
        <dbReference type="EMBL" id="SOE88079.1"/>
    </source>
</evidence>
<proteinExistence type="predicted"/>
<comment type="caution">
    <text evidence="1">The sequence shown here is derived from an EMBL/GenBank/DDBJ whole genome shotgun (WGS) entry which is preliminary data.</text>
</comment>
<dbReference type="InterPro" id="IPR021946">
    <property type="entry name" value="DUF3563"/>
</dbReference>
<reference evidence="1 2" key="1">
    <citation type="submission" date="2017-09" db="EMBL/GenBank/DDBJ databases">
        <authorList>
            <person name="Varghese N."/>
            <person name="Submissions S."/>
        </authorList>
    </citation>
    <scope>NUCLEOTIDE SEQUENCE [LARGE SCALE GENOMIC DNA]</scope>
    <source>
        <strain evidence="1 2">OK806</strain>
    </source>
</reference>
<dbReference type="RefSeq" id="WP_143753690.1">
    <property type="nucleotide sequence ID" value="NZ_FCOG02000020.1"/>
</dbReference>
<dbReference type="AlphaFoldDB" id="A0A7Z7N6H7"/>
<evidence type="ECO:0008006" key="3">
    <source>
        <dbReference type="Google" id="ProtNLM"/>
    </source>
</evidence>
<sequence length="63" mass="7586">MFARLYHVLHDSMLHARNRQRDDYLAASSDLAELEHRMRRLETDPFDSWPASEGFQHGHRRDH</sequence>
<gene>
    <name evidence="1" type="ORF">SAMN05446927_6673</name>
</gene>
<protein>
    <recommendedName>
        <fullName evidence="3">DUF3563 domain-containing protein</fullName>
    </recommendedName>
</protein>
<dbReference type="OrthoDB" id="9109446at2"/>